<evidence type="ECO:0000256" key="8">
    <source>
        <dbReference type="SAM" id="MobiDB-lite"/>
    </source>
</evidence>
<dbReference type="InterPro" id="IPR004823">
    <property type="entry name" value="TAF_TATA-bd_Histone-like_dom"/>
</dbReference>
<dbReference type="GO" id="GO:0003713">
    <property type="term" value="F:transcription coactivator activity"/>
    <property type="evidence" value="ECO:0007669"/>
    <property type="project" value="TreeGrafter"/>
</dbReference>
<dbReference type="GO" id="GO:0051123">
    <property type="term" value="P:RNA polymerase II preinitiation complex assembly"/>
    <property type="evidence" value="ECO:0007669"/>
    <property type="project" value="TreeGrafter"/>
</dbReference>
<dbReference type="CDD" id="cd08050">
    <property type="entry name" value="TAF6C"/>
    <property type="match status" value="1"/>
</dbReference>
<organism evidence="11 12">
    <name type="scientific">Adineta steineri</name>
    <dbReference type="NCBI Taxonomy" id="433720"/>
    <lineage>
        <taxon>Eukaryota</taxon>
        <taxon>Metazoa</taxon>
        <taxon>Spiralia</taxon>
        <taxon>Gnathifera</taxon>
        <taxon>Rotifera</taxon>
        <taxon>Eurotatoria</taxon>
        <taxon>Bdelloidea</taxon>
        <taxon>Adinetida</taxon>
        <taxon>Adinetidae</taxon>
        <taxon>Adineta</taxon>
    </lineage>
</organism>
<evidence type="ECO:0000256" key="3">
    <source>
        <dbReference type="ARBA" id="ARBA00020836"/>
    </source>
</evidence>
<dbReference type="PANTHER" id="PTHR10221">
    <property type="entry name" value="TRANSCRIPTION INITIATION FACTOR TFIID SUBUNIT 6"/>
    <property type="match status" value="1"/>
</dbReference>
<evidence type="ECO:0000313" key="11">
    <source>
        <dbReference type="EMBL" id="CAF1277653.1"/>
    </source>
</evidence>
<comment type="caution">
    <text evidence="11">The sequence shown here is derived from an EMBL/GenBank/DDBJ whole genome shotgun (WGS) entry which is preliminary data.</text>
</comment>
<dbReference type="InterPro" id="IPR011442">
    <property type="entry name" value="TAF6_C"/>
</dbReference>
<dbReference type="GO" id="GO:0005669">
    <property type="term" value="C:transcription factor TFIID complex"/>
    <property type="evidence" value="ECO:0007669"/>
    <property type="project" value="InterPro"/>
</dbReference>
<feature type="compositionally biased region" description="Polar residues" evidence="8">
    <location>
        <begin position="625"/>
        <end position="640"/>
    </location>
</feature>
<dbReference type="GO" id="GO:0046695">
    <property type="term" value="C:SLIK (SAGA-like) complex"/>
    <property type="evidence" value="ECO:0007669"/>
    <property type="project" value="InterPro"/>
</dbReference>
<evidence type="ECO:0000256" key="5">
    <source>
        <dbReference type="ARBA" id="ARBA00023163"/>
    </source>
</evidence>
<reference evidence="11" key="1">
    <citation type="submission" date="2021-02" db="EMBL/GenBank/DDBJ databases">
        <authorList>
            <person name="Nowell W R."/>
        </authorList>
    </citation>
    <scope>NUCLEOTIDE SEQUENCE</scope>
</reference>
<feature type="compositionally biased region" description="Polar residues" evidence="8">
    <location>
        <begin position="443"/>
        <end position="455"/>
    </location>
</feature>
<dbReference type="PANTHER" id="PTHR10221:SF9">
    <property type="entry name" value="TRANSCRIPTION INITIATION FACTOR TFIID SUBUNIT 6"/>
    <property type="match status" value="1"/>
</dbReference>
<feature type="region of interest" description="Disordered" evidence="8">
    <location>
        <begin position="443"/>
        <end position="467"/>
    </location>
</feature>
<dbReference type="EMBL" id="CAJNOE010000579">
    <property type="protein sequence ID" value="CAF1277653.1"/>
    <property type="molecule type" value="Genomic_DNA"/>
</dbReference>
<dbReference type="GO" id="GO:0016251">
    <property type="term" value="F:RNA polymerase II general transcription initiation factor activity"/>
    <property type="evidence" value="ECO:0007669"/>
    <property type="project" value="InterPro"/>
</dbReference>
<feature type="region of interest" description="Disordered" evidence="8">
    <location>
        <begin position="625"/>
        <end position="646"/>
    </location>
</feature>
<dbReference type="Proteomes" id="UP000663860">
    <property type="component" value="Unassembled WGS sequence"/>
</dbReference>
<dbReference type="GO" id="GO:0046982">
    <property type="term" value="F:protein heterodimerization activity"/>
    <property type="evidence" value="ECO:0007669"/>
    <property type="project" value="InterPro"/>
</dbReference>
<keyword evidence="5" id="KW-0804">Transcription</keyword>
<evidence type="ECO:0000256" key="1">
    <source>
        <dbReference type="ARBA" id="ARBA00004123"/>
    </source>
</evidence>
<name>A0A815C150_9BILA</name>
<dbReference type="InterPro" id="IPR009072">
    <property type="entry name" value="Histone-fold"/>
</dbReference>
<accession>A0A815C150</accession>
<sequence length="646" mass="74687">MTIQFSVESIEYLAEKLSDCRYLCDESLVYLTLQISATISNLLQDACKVLRKCRRNDLTTEDFAFALKLNHLEPMYGGYSTSSIERLLFHKIKKDNRILYHITDNIVQFDELIIPQSKIPLDISIRIHWLAVNGKQPEINENPIIDIPIRSTVLKKKLNKTSHIISKEQQIYYKELTEMCICSNEQKRKQALLILSADNSLQQILSRLILFISEGVRVNLTPTSTFDRSIILKYLMQMSDALLQNEELYLERYLHYLLPAILSCLLERRISRDHWSLRDLAAKCCKQIIRDVYLKQYVGSDIYPFMSSIVNTQMFEQFSRYRTYAQLERDMEIDEFELEQYVGSDIYPFMSSIVNTQMFEQFSRYRTYAQLERDMEIDEFELEATNPLIEQVQNKAEKLHLAINKAGQKVVNEASAAKSNLTSLDINDITKRKISDPIESNHLTIPQLTGSDNLASSSSRSSTPDFEQCKTNSLINFDTDENLLLPSPIILEVIEKPLIPESFRQSPQIDSKIKHLQNELQNKIQTFDNKRIDPREEYTEEQQEIKQLVQQFDPFDQANTVSFRSDINISDRHPSLNETIPSNCVNNVLKNIQSNFGTNFKSTQPIEPVYNSSLSSDFDPLVSSTNNVYPHPPSSDTHGSNLIDFN</sequence>
<evidence type="ECO:0000259" key="9">
    <source>
        <dbReference type="Pfam" id="PF02969"/>
    </source>
</evidence>
<protein>
    <recommendedName>
        <fullName evidence="3">Histone H4</fullName>
    </recommendedName>
    <alternativeName>
        <fullName evidence="7">Transcription initiation factor TFIID subunit 6</fullName>
    </alternativeName>
</protein>
<dbReference type="Pfam" id="PF02969">
    <property type="entry name" value="TAF"/>
    <property type="match status" value="1"/>
</dbReference>
<evidence type="ECO:0000259" key="10">
    <source>
        <dbReference type="Pfam" id="PF07571"/>
    </source>
</evidence>
<dbReference type="FunFam" id="1.25.40.770:FF:000001">
    <property type="entry name" value="Transcription initiation factor TFIID subunit 6"/>
    <property type="match status" value="1"/>
</dbReference>
<proteinExistence type="inferred from homology"/>
<dbReference type="Gene3D" id="1.10.20.10">
    <property type="entry name" value="Histone, subunit A"/>
    <property type="match status" value="1"/>
</dbReference>
<dbReference type="GO" id="GO:0000124">
    <property type="term" value="C:SAGA complex"/>
    <property type="evidence" value="ECO:0007669"/>
    <property type="project" value="InterPro"/>
</dbReference>
<evidence type="ECO:0000256" key="6">
    <source>
        <dbReference type="ARBA" id="ARBA00023242"/>
    </source>
</evidence>
<dbReference type="InterPro" id="IPR037796">
    <property type="entry name" value="TAF6"/>
</dbReference>
<dbReference type="AlphaFoldDB" id="A0A815C150"/>
<comment type="similarity">
    <text evidence="2">Belongs to the TAF6 family.</text>
</comment>
<dbReference type="Gene3D" id="1.25.40.770">
    <property type="entry name" value="TAF6, C-terminal HEAT repeat domain"/>
    <property type="match status" value="1"/>
</dbReference>
<gene>
    <name evidence="11" type="ORF">IZO911_LOCUS32786</name>
</gene>
<evidence type="ECO:0000256" key="4">
    <source>
        <dbReference type="ARBA" id="ARBA00023015"/>
    </source>
</evidence>
<evidence type="ECO:0000256" key="2">
    <source>
        <dbReference type="ARBA" id="ARBA00007688"/>
    </source>
</evidence>
<feature type="domain" description="TATA box binding protein associated factor (TAF) histone-like fold" evidence="9">
    <location>
        <begin position="4"/>
        <end position="68"/>
    </location>
</feature>
<keyword evidence="4" id="KW-0805">Transcription regulation</keyword>
<keyword evidence="6" id="KW-0539">Nucleus</keyword>
<evidence type="ECO:0000313" key="12">
    <source>
        <dbReference type="Proteomes" id="UP000663860"/>
    </source>
</evidence>
<evidence type="ECO:0000256" key="7">
    <source>
        <dbReference type="ARBA" id="ARBA00040091"/>
    </source>
</evidence>
<dbReference type="InterPro" id="IPR046344">
    <property type="entry name" value="TAF6_C_sf"/>
</dbReference>
<dbReference type="Pfam" id="PF07571">
    <property type="entry name" value="TAF6_C"/>
    <property type="match status" value="1"/>
</dbReference>
<comment type="subcellular location">
    <subcellularLocation>
        <location evidence="1">Nucleus</location>
    </subcellularLocation>
</comment>
<feature type="domain" description="TAF6 C-terminal HEAT repeat" evidence="10">
    <location>
        <begin position="162"/>
        <end position="291"/>
    </location>
</feature>